<reference evidence="2" key="1">
    <citation type="submission" date="2021-02" db="EMBL/GenBank/DDBJ databases">
        <authorList>
            <person name="Nowell W R."/>
        </authorList>
    </citation>
    <scope>NUCLEOTIDE SEQUENCE</scope>
</reference>
<keyword evidence="1" id="KW-0472">Membrane</keyword>
<name>A0A819JK73_9BILA</name>
<comment type="caution">
    <text evidence="2">The sequence shown here is derived from an EMBL/GenBank/DDBJ whole genome shotgun (WGS) entry which is preliminary data.</text>
</comment>
<organism evidence="2 3">
    <name type="scientific">Rotaria magnacalcarata</name>
    <dbReference type="NCBI Taxonomy" id="392030"/>
    <lineage>
        <taxon>Eukaryota</taxon>
        <taxon>Metazoa</taxon>
        <taxon>Spiralia</taxon>
        <taxon>Gnathifera</taxon>
        <taxon>Rotifera</taxon>
        <taxon>Eurotatoria</taxon>
        <taxon>Bdelloidea</taxon>
        <taxon>Philodinida</taxon>
        <taxon>Philodinidae</taxon>
        <taxon>Rotaria</taxon>
    </lineage>
</organism>
<evidence type="ECO:0000313" key="3">
    <source>
        <dbReference type="Proteomes" id="UP000663842"/>
    </source>
</evidence>
<dbReference type="Proteomes" id="UP000663842">
    <property type="component" value="Unassembled WGS sequence"/>
</dbReference>
<feature type="non-terminal residue" evidence="2">
    <location>
        <position position="196"/>
    </location>
</feature>
<evidence type="ECO:0000256" key="1">
    <source>
        <dbReference type="SAM" id="Phobius"/>
    </source>
</evidence>
<dbReference type="AlphaFoldDB" id="A0A819JK73"/>
<accession>A0A819JK73</accession>
<feature type="transmembrane region" description="Helical" evidence="1">
    <location>
        <begin position="16"/>
        <end position="39"/>
    </location>
</feature>
<evidence type="ECO:0000313" key="2">
    <source>
        <dbReference type="EMBL" id="CAF3934199.1"/>
    </source>
</evidence>
<sequence>MVSCCVGRFCLNKFCIIIVIFVVAFLITFLPATFVLIYIEKQHKKTVVIKIDQPNRQHVQKQINGIYENLIKWNRTYCSSASDQRGPHQNVISISIYGKQSKSTNNEMYSSETSIVSFFKPLVSEITELLPQWVLRIYIDIAGSTESQRKIFYNFSNVDICDISNIPMFGSSLRSFLPGKEEEEEYPAFRLPCGVG</sequence>
<gene>
    <name evidence="2" type="ORF">UXM345_LOCUS12372</name>
</gene>
<keyword evidence="1" id="KW-0812">Transmembrane</keyword>
<protein>
    <submittedName>
        <fullName evidence="2">Uncharacterized protein</fullName>
    </submittedName>
</protein>
<proteinExistence type="predicted"/>
<keyword evidence="1" id="KW-1133">Transmembrane helix</keyword>
<dbReference type="EMBL" id="CAJOBF010001286">
    <property type="protein sequence ID" value="CAF3934199.1"/>
    <property type="molecule type" value="Genomic_DNA"/>
</dbReference>